<dbReference type="PANTHER" id="PTHR33281:SF19">
    <property type="entry name" value="VOLTAGE-DEPENDENT ANION CHANNEL-FORMING PROTEIN YNEE"/>
    <property type="match status" value="1"/>
</dbReference>
<keyword evidence="11" id="KW-1185">Reference proteome</keyword>
<keyword evidence="5 9" id="KW-1133">Transmembrane helix</keyword>
<dbReference type="OrthoDB" id="445589at2"/>
<evidence type="ECO:0000256" key="1">
    <source>
        <dbReference type="ARBA" id="ARBA00004651"/>
    </source>
</evidence>
<comment type="subcellular location">
    <subcellularLocation>
        <location evidence="1">Cell membrane</location>
        <topology evidence="1">Multi-pass membrane protein</topology>
    </subcellularLocation>
</comment>
<reference evidence="11" key="1">
    <citation type="submission" date="2016-04" db="EMBL/GenBank/DDBJ databases">
        <authorList>
            <person name="Chen L."/>
            <person name="Zhuang W."/>
            <person name="Wang G."/>
        </authorList>
    </citation>
    <scope>NUCLEOTIDE SEQUENCE [LARGE SCALE GENOMIC DNA]</scope>
    <source>
        <strain evidence="11">208</strain>
    </source>
</reference>
<dbReference type="STRING" id="550983.A4R26_22865"/>
<evidence type="ECO:0000256" key="6">
    <source>
        <dbReference type="ARBA" id="ARBA00023065"/>
    </source>
</evidence>
<dbReference type="PANTHER" id="PTHR33281">
    <property type="entry name" value="UPF0187 PROTEIN YNEE"/>
    <property type="match status" value="1"/>
</dbReference>
<evidence type="ECO:0008006" key="12">
    <source>
        <dbReference type="Google" id="ProtNLM"/>
    </source>
</evidence>
<keyword evidence="6" id="KW-0406">Ion transport</keyword>
<dbReference type="EMBL" id="LWBP01000187">
    <property type="protein sequence ID" value="OQP58808.1"/>
    <property type="molecule type" value="Genomic_DNA"/>
</dbReference>
<name>A0A1V9FKC7_9BACT</name>
<evidence type="ECO:0000313" key="10">
    <source>
        <dbReference type="EMBL" id="OQP58808.1"/>
    </source>
</evidence>
<dbReference type="InterPro" id="IPR044669">
    <property type="entry name" value="YneE/VCCN1/2-like"/>
</dbReference>
<dbReference type="RefSeq" id="WP_081165278.1">
    <property type="nucleotide sequence ID" value="NZ_LWBP01000187.1"/>
</dbReference>
<protein>
    <recommendedName>
        <fullName evidence="12">Bestrophin</fullName>
    </recommendedName>
</protein>
<dbReference type="Proteomes" id="UP000192276">
    <property type="component" value="Unassembled WGS sequence"/>
</dbReference>
<accession>A0A1V9FKC7</accession>
<dbReference type="GO" id="GO:0005886">
    <property type="term" value="C:plasma membrane"/>
    <property type="evidence" value="ECO:0007669"/>
    <property type="project" value="UniProtKB-SubCell"/>
</dbReference>
<comment type="caution">
    <text evidence="10">The sequence shown here is derived from an EMBL/GenBank/DDBJ whole genome shotgun (WGS) entry which is preliminary data.</text>
</comment>
<keyword evidence="2" id="KW-0813">Transport</keyword>
<organism evidence="10 11">
    <name type="scientific">Niastella populi</name>
    <dbReference type="NCBI Taxonomy" id="550983"/>
    <lineage>
        <taxon>Bacteria</taxon>
        <taxon>Pseudomonadati</taxon>
        <taxon>Bacteroidota</taxon>
        <taxon>Chitinophagia</taxon>
        <taxon>Chitinophagales</taxon>
        <taxon>Chitinophagaceae</taxon>
        <taxon>Niastella</taxon>
    </lineage>
</organism>
<keyword evidence="7 9" id="KW-0472">Membrane</keyword>
<keyword evidence="3" id="KW-1003">Cell membrane</keyword>
<evidence type="ECO:0000256" key="7">
    <source>
        <dbReference type="ARBA" id="ARBA00023136"/>
    </source>
</evidence>
<evidence type="ECO:0000256" key="3">
    <source>
        <dbReference type="ARBA" id="ARBA00022475"/>
    </source>
</evidence>
<proteinExistence type="inferred from homology"/>
<evidence type="ECO:0000256" key="8">
    <source>
        <dbReference type="ARBA" id="ARBA00034708"/>
    </source>
</evidence>
<dbReference type="Pfam" id="PF25539">
    <property type="entry name" value="Bestrophin_2"/>
    <property type="match status" value="1"/>
</dbReference>
<feature type="transmembrane region" description="Helical" evidence="9">
    <location>
        <begin position="205"/>
        <end position="224"/>
    </location>
</feature>
<dbReference type="AlphaFoldDB" id="A0A1V9FKC7"/>
<keyword evidence="4 9" id="KW-0812">Transmembrane</keyword>
<evidence type="ECO:0000256" key="9">
    <source>
        <dbReference type="SAM" id="Phobius"/>
    </source>
</evidence>
<evidence type="ECO:0000256" key="5">
    <source>
        <dbReference type="ARBA" id="ARBA00022989"/>
    </source>
</evidence>
<evidence type="ECO:0000256" key="2">
    <source>
        <dbReference type="ARBA" id="ARBA00022448"/>
    </source>
</evidence>
<dbReference type="GO" id="GO:0005254">
    <property type="term" value="F:chloride channel activity"/>
    <property type="evidence" value="ECO:0007669"/>
    <property type="project" value="InterPro"/>
</dbReference>
<gene>
    <name evidence="10" type="ORF">A4R26_22865</name>
</gene>
<evidence type="ECO:0000313" key="11">
    <source>
        <dbReference type="Proteomes" id="UP000192276"/>
    </source>
</evidence>
<sequence>MILDNRLPFKYLFNTVKYELIIVFIVGIITHSGAMELTVLLPNMPLTIPAFLGTSISVLLSFKMNQSYDRWWEGRKTWGAITNDSRSLVIQLQTFLGSGQSHIINRIAYLQIAWCFSLGNSLRGTPNSIDGLSRLVNESDLNKILKHRNHALAITQLITTDIKELRLNNAIDIHTNIHLQETITRLTDSMGSAERISNTVFPSTYRLILHFLIYIFVISLSISLKGTNNIFVLPLLLLISAGFFSIEKIAYHLQDPFKNRPSDVPVTDIATTIEINIRQLLREEITQDHKRPHNFFVM</sequence>
<feature type="transmembrane region" description="Helical" evidence="9">
    <location>
        <begin position="230"/>
        <end position="251"/>
    </location>
</feature>
<feature type="transmembrane region" description="Helical" evidence="9">
    <location>
        <begin position="46"/>
        <end position="62"/>
    </location>
</feature>
<comment type="similarity">
    <text evidence="8">Belongs to the anion channel-forming bestrophin (TC 1.A.46) family.</text>
</comment>
<evidence type="ECO:0000256" key="4">
    <source>
        <dbReference type="ARBA" id="ARBA00022692"/>
    </source>
</evidence>